<feature type="transmembrane region" description="Helical" evidence="1">
    <location>
        <begin position="269"/>
        <end position="287"/>
    </location>
</feature>
<keyword evidence="1" id="KW-0472">Membrane</keyword>
<sequence>MEALGLPSLTLPRPSCHNLRTQQHVYSSASTNCFKISDPSVKLSPFRTPHKRILLEWWHMVMTMRPQQMKEMAAAKKRWDALEKFKCLHQGKLVMQFNSQTKPYLMFIHPQNAWVKGSTGIPIFDVDNRLDAGLILRKIANFVMGHSDGFKVFQVPKSHDYKGVDGVLLSKVEEKFKKDTNIIVACQKGLSLDAYELLYNAGYQNLIWVQGGCRRGGILVLNEKFGFPVLLARTGEGGLSTIKLAGTGGVSEFLGWADQQRAQAAKEGWGYHFASLIFFLVGLVSALSFHACLIILVNVGAFLVADILFLGSLGLEGGTNQHDGLHIIHGQRCNSHRSSICKDEHEVND</sequence>
<evidence type="ECO:0000313" key="3">
    <source>
        <dbReference type="Proteomes" id="UP001370490"/>
    </source>
</evidence>
<accession>A0AAN8UZC8</accession>
<dbReference type="PANTHER" id="PTHR45187">
    <property type="entry name" value="RHODANESE-LIKE DOMAIN-CONTAINING PROTEIN 11, CHLOROPLASTIC"/>
    <property type="match status" value="1"/>
</dbReference>
<dbReference type="InterPro" id="IPR036873">
    <property type="entry name" value="Rhodanese-like_dom_sf"/>
</dbReference>
<keyword evidence="1" id="KW-1133">Transmembrane helix</keyword>
<dbReference type="Gene3D" id="3.40.250.10">
    <property type="entry name" value="Rhodanese-like domain"/>
    <property type="match status" value="1"/>
</dbReference>
<dbReference type="AlphaFoldDB" id="A0AAN8UZC8"/>
<proteinExistence type="predicted"/>
<dbReference type="EMBL" id="JBAMMX010000016">
    <property type="protein sequence ID" value="KAK6924760.1"/>
    <property type="molecule type" value="Genomic_DNA"/>
</dbReference>
<dbReference type="PANTHER" id="PTHR45187:SF2">
    <property type="entry name" value="RHODANESE-LIKE DOMAIN-CONTAINING PROTEIN 11, CHLOROPLASTIC"/>
    <property type="match status" value="1"/>
</dbReference>
<dbReference type="Proteomes" id="UP001370490">
    <property type="component" value="Unassembled WGS sequence"/>
</dbReference>
<comment type="caution">
    <text evidence="2">The sequence shown here is derived from an EMBL/GenBank/DDBJ whole genome shotgun (WGS) entry which is preliminary data.</text>
</comment>
<gene>
    <name evidence="2" type="ORF">RJ641_009086</name>
</gene>
<protein>
    <recommendedName>
        <fullName evidence="4">Rhodanese domain-containing protein</fullName>
    </recommendedName>
</protein>
<evidence type="ECO:0000313" key="2">
    <source>
        <dbReference type="EMBL" id="KAK6924760.1"/>
    </source>
</evidence>
<dbReference type="CDD" id="cd00158">
    <property type="entry name" value="RHOD"/>
    <property type="match status" value="1"/>
</dbReference>
<name>A0AAN8UZC8_9MAGN</name>
<keyword evidence="1" id="KW-0812">Transmembrane</keyword>
<evidence type="ECO:0008006" key="4">
    <source>
        <dbReference type="Google" id="ProtNLM"/>
    </source>
</evidence>
<organism evidence="2 3">
    <name type="scientific">Dillenia turbinata</name>
    <dbReference type="NCBI Taxonomy" id="194707"/>
    <lineage>
        <taxon>Eukaryota</taxon>
        <taxon>Viridiplantae</taxon>
        <taxon>Streptophyta</taxon>
        <taxon>Embryophyta</taxon>
        <taxon>Tracheophyta</taxon>
        <taxon>Spermatophyta</taxon>
        <taxon>Magnoliopsida</taxon>
        <taxon>eudicotyledons</taxon>
        <taxon>Gunneridae</taxon>
        <taxon>Pentapetalae</taxon>
        <taxon>Dilleniales</taxon>
        <taxon>Dilleniaceae</taxon>
        <taxon>Dillenia</taxon>
    </lineage>
</organism>
<keyword evidence="3" id="KW-1185">Reference proteome</keyword>
<feature type="transmembrane region" description="Helical" evidence="1">
    <location>
        <begin position="293"/>
        <end position="315"/>
    </location>
</feature>
<dbReference type="InterPro" id="IPR044664">
    <property type="entry name" value="STR11-like"/>
</dbReference>
<reference evidence="2 3" key="1">
    <citation type="submission" date="2023-12" db="EMBL/GenBank/DDBJ databases">
        <title>A high-quality genome assembly for Dillenia turbinata (Dilleniales).</title>
        <authorList>
            <person name="Chanderbali A."/>
        </authorList>
    </citation>
    <scope>NUCLEOTIDE SEQUENCE [LARGE SCALE GENOMIC DNA]</scope>
    <source>
        <strain evidence="2">LSX21</strain>
        <tissue evidence="2">Leaf</tissue>
    </source>
</reference>
<evidence type="ECO:0000256" key="1">
    <source>
        <dbReference type="SAM" id="Phobius"/>
    </source>
</evidence>